<feature type="compositionally biased region" description="Low complexity" evidence="1">
    <location>
        <begin position="239"/>
        <end position="258"/>
    </location>
</feature>
<proteinExistence type="predicted"/>
<dbReference type="OrthoDB" id="4092340at2759"/>
<feature type="region of interest" description="Disordered" evidence="1">
    <location>
        <begin position="236"/>
        <end position="298"/>
    </location>
</feature>
<keyword evidence="3" id="KW-1185">Reference proteome</keyword>
<feature type="region of interest" description="Disordered" evidence="1">
    <location>
        <begin position="321"/>
        <end position="360"/>
    </location>
</feature>
<dbReference type="EMBL" id="SGPK01000012">
    <property type="protein sequence ID" value="THH11548.1"/>
    <property type="molecule type" value="Genomic_DNA"/>
</dbReference>
<feature type="compositionally biased region" description="Low complexity" evidence="1">
    <location>
        <begin position="333"/>
        <end position="360"/>
    </location>
</feature>
<feature type="compositionally biased region" description="Polar residues" evidence="1">
    <location>
        <begin position="259"/>
        <end position="280"/>
    </location>
</feature>
<comment type="caution">
    <text evidence="2">The sequence shown here is derived from an EMBL/GenBank/DDBJ whole genome shotgun (WGS) entry which is preliminary data.</text>
</comment>
<dbReference type="AlphaFoldDB" id="A0A4S4LJJ7"/>
<accession>A0A4S4LJJ7</accession>
<sequence>MSSNNRASLLAGLRTGGVRSSLNQMPQTAAPNVSSFPRLDLPMSASVGSSFNQMYPAQAQAQVQAQQQAFQMQMMQMEIMRLQAFAYRPCFQALQQVQQQYQIELTRQQHQHQQQTPSRRASSHYVEPHTAGPAVNSFVNRHSSQADHVRPQFNLNSRSTPEDQVPMTASLGGKFGSRLNPNATAFRMGGFPEEEELNHAVVPGSNAPLNTPTMAASQTTVISGGTPLGVAGWSGNGNGNTSTGVASSSMTASKSDTSLNWRRGTNNSVLNGSRTASLNVKITPPSERISPPSGAVKVHRPEPLRFSVVVNEPSAPLVIVDSSDGEAGEEGYETSSSSSAKSEPTTPPSGGSSVSSGMLPLSPREVASKRLYEGLGIGRPVPQSAAVHTLSFPGPTSAAPPMPHTSAGAAFPGRMVSQPTRQPRGPPSGLDELGPKNFATRIRRKAIGGLGAMLDARVSRREIEAF</sequence>
<name>A0A4S4LJJ7_9AGAM</name>
<protein>
    <submittedName>
        <fullName evidence="2">Uncharacterized protein</fullName>
    </submittedName>
</protein>
<evidence type="ECO:0000256" key="1">
    <source>
        <dbReference type="SAM" id="MobiDB-lite"/>
    </source>
</evidence>
<dbReference type="Proteomes" id="UP000308199">
    <property type="component" value="Unassembled WGS sequence"/>
</dbReference>
<feature type="region of interest" description="Disordered" evidence="1">
    <location>
        <begin position="108"/>
        <end position="136"/>
    </location>
</feature>
<feature type="compositionally biased region" description="Acidic residues" evidence="1">
    <location>
        <begin position="323"/>
        <end position="332"/>
    </location>
</feature>
<reference evidence="2 3" key="1">
    <citation type="submission" date="2019-02" db="EMBL/GenBank/DDBJ databases">
        <title>Genome sequencing of the rare red list fungi Phellinidium pouzarii.</title>
        <authorList>
            <person name="Buettner E."/>
            <person name="Kellner H."/>
        </authorList>
    </citation>
    <scope>NUCLEOTIDE SEQUENCE [LARGE SCALE GENOMIC DNA]</scope>
    <source>
        <strain evidence="2 3">DSM 108285</strain>
    </source>
</reference>
<evidence type="ECO:0000313" key="2">
    <source>
        <dbReference type="EMBL" id="THH11548.1"/>
    </source>
</evidence>
<gene>
    <name evidence="2" type="ORF">EW145_g603</name>
</gene>
<evidence type="ECO:0000313" key="3">
    <source>
        <dbReference type="Proteomes" id="UP000308199"/>
    </source>
</evidence>
<organism evidence="2 3">
    <name type="scientific">Phellinidium pouzarii</name>
    <dbReference type="NCBI Taxonomy" id="167371"/>
    <lineage>
        <taxon>Eukaryota</taxon>
        <taxon>Fungi</taxon>
        <taxon>Dikarya</taxon>
        <taxon>Basidiomycota</taxon>
        <taxon>Agaricomycotina</taxon>
        <taxon>Agaricomycetes</taxon>
        <taxon>Hymenochaetales</taxon>
        <taxon>Hymenochaetaceae</taxon>
        <taxon>Phellinidium</taxon>
    </lineage>
</organism>
<feature type="region of interest" description="Disordered" evidence="1">
    <location>
        <begin position="388"/>
        <end position="437"/>
    </location>
</feature>